<name>A0A0N0RU84_ESCWE</name>
<dbReference type="GO" id="GO:0005576">
    <property type="term" value="C:extracellular region"/>
    <property type="evidence" value="ECO:0007669"/>
    <property type="project" value="UniProtKB-SubCell"/>
</dbReference>
<feature type="domain" description="AA1-like" evidence="6">
    <location>
        <begin position="48"/>
        <end position="163"/>
    </location>
</feature>
<keyword evidence="8" id="KW-1185">Reference proteome</keyword>
<comment type="caution">
    <text evidence="7">The sequence shown here is derived from an EMBL/GenBank/DDBJ whole genome shotgun (WGS) entry which is preliminary data.</text>
</comment>
<sequence>MRGAIFSTIAAAFALVAPAAAAPAKPEPGTDASCTEKSTMLTDWVVVDFDYHESKTFSTPSHQVARGDVIFKLNNPATNYTTSCRGDSSHLDVFFLGDVTYKCDVQASEDAATFTFSRPTGKLTLSQAWSCPKEGSRFVAKGGVTLDLKCKTDKWKNDHWEKGSLYSSEFTKCDLVTIPAPIDSLSVVG</sequence>
<dbReference type="Proteomes" id="UP000053831">
    <property type="component" value="Unassembled WGS sequence"/>
</dbReference>
<evidence type="ECO:0000256" key="2">
    <source>
        <dbReference type="ARBA" id="ARBA00022525"/>
    </source>
</evidence>
<evidence type="ECO:0000256" key="5">
    <source>
        <dbReference type="SAM" id="SignalP"/>
    </source>
</evidence>
<dbReference type="Pfam" id="PF16541">
    <property type="entry name" value="AltA1"/>
    <property type="match status" value="1"/>
</dbReference>
<proteinExistence type="predicted"/>
<gene>
    <name evidence="7" type="ORF">ESCO_003670</name>
</gene>
<protein>
    <recommendedName>
        <fullName evidence="6">AA1-like domain-containing protein</fullName>
    </recommendedName>
</protein>
<dbReference type="InterPro" id="IPR032382">
    <property type="entry name" value="AltA1"/>
</dbReference>
<evidence type="ECO:0000313" key="7">
    <source>
        <dbReference type="EMBL" id="KOS22972.1"/>
    </source>
</evidence>
<evidence type="ECO:0000313" key="8">
    <source>
        <dbReference type="Proteomes" id="UP000053831"/>
    </source>
</evidence>
<reference evidence="7 8" key="1">
    <citation type="submission" date="2015-07" db="EMBL/GenBank/DDBJ databases">
        <title>The genome of the fungus Escovopsis weberi, a specialized disease agent of ant agriculture.</title>
        <authorList>
            <person name="de Man T.J."/>
            <person name="Stajich J.E."/>
            <person name="Kubicek C.P."/>
            <person name="Chenthamara K."/>
            <person name="Atanasova L."/>
            <person name="Druzhinina I.S."/>
            <person name="Birnbaum S."/>
            <person name="Barribeau S.M."/>
            <person name="Teiling C."/>
            <person name="Suen G."/>
            <person name="Currie C."/>
            <person name="Gerardo N.M."/>
        </authorList>
    </citation>
    <scope>NUCLEOTIDE SEQUENCE [LARGE SCALE GENOMIC DNA]</scope>
</reference>
<keyword evidence="2" id="KW-0964">Secreted</keyword>
<organism evidence="7 8">
    <name type="scientific">Escovopsis weberi</name>
    <dbReference type="NCBI Taxonomy" id="150374"/>
    <lineage>
        <taxon>Eukaryota</taxon>
        <taxon>Fungi</taxon>
        <taxon>Dikarya</taxon>
        <taxon>Ascomycota</taxon>
        <taxon>Pezizomycotina</taxon>
        <taxon>Sordariomycetes</taxon>
        <taxon>Hypocreomycetidae</taxon>
        <taxon>Hypocreales</taxon>
        <taxon>Hypocreaceae</taxon>
        <taxon>Escovopsis</taxon>
    </lineage>
</organism>
<feature type="chain" id="PRO_5005857687" description="AA1-like domain-containing protein" evidence="5">
    <location>
        <begin position="22"/>
        <end position="189"/>
    </location>
</feature>
<keyword evidence="4" id="KW-1015">Disulfide bond</keyword>
<comment type="subcellular location">
    <subcellularLocation>
        <location evidence="1">Secreted</location>
    </subcellularLocation>
</comment>
<evidence type="ECO:0000256" key="3">
    <source>
        <dbReference type="ARBA" id="ARBA00022729"/>
    </source>
</evidence>
<evidence type="ECO:0000256" key="1">
    <source>
        <dbReference type="ARBA" id="ARBA00004613"/>
    </source>
</evidence>
<evidence type="ECO:0000259" key="6">
    <source>
        <dbReference type="Pfam" id="PF16541"/>
    </source>
</evidence>
<dbReference type="OrthoDB" id="3539798at2759"/>
<evidence type="ECO:0000256" key="4">
    <source>
        <dbReference type="ARBA" id="ARBA00023157"/>
    </source>
</evidence>
<accession>A0A0N0RU84</accession>
<feature type="signal peptide" evidence="5">
    <location>
        <begin position="1"/>
        <end position="21"/>
    </location>
</feature>
<dbReference type="AlphaFoldDB" id="A0A0N0RU84"/>
<dbReference type="EMBL" id="LGSR01000002">
    <property type="protein sequence ID" value="KOS22972.1"/>
    <property type="molecule type" value="Genomic_DNA"/>
</dbReference>
<keyword evidence="3 5" id="KW-0732">Signal</keyword>